<keyword evidence="3" id="KW-1185">Reference proteome</keyword>
<reference evidence="4" key="1">
    <citation type="submission" date="2017-02" db="UniProtKB">
        <authorList>
            <consortium name="WormBaseParasite"/>
        </authorList>
    </citation>
    <scope>IDENTIFICATION</scope>
</reference>
<dbReference type="InterPro" id="IPR000477">
    <property type="entry name" value="RT_dom"/>
</dbReference>
<dbReference type="PANTHER" id="PTHR47027">
    <property type="entry name" value="REVERSE TRANSCRIPTASE DOMAIN-CONTAINING PROTEIN"/>
    <property type="match status" value="1"/>
</dbReference>
<reference evidence="2 3" key="2">
    <citation type="submission" date="2018-11" db="EMBL/GenBank/DDBJ databases">
        <authorList>
            <consortium name="Pathogen Informatics"/>
        </authorList>
    </citation>
    <scope>NUCLEOTIDE SEQUENCE [LARGE SCALE GENOMIC DNA]</scope>
    <source>
        <strain evidence="2 3">Costa Rica</strain>
    </source>
</reference>
<dbReference type="PANTHER" id="PTHR47027:SF20">
    <property type="entry name" value="REVERSE TRANSCRIPTASE-LIKE PROTEIN WITH RNA-DIRECTED DNA POLYMERASE DOMAIN"/>
    <property type="match status" value="1"/>
</dbReference>
<feature type="domain" description="Reverse transcriptase" evidence="1">
    <location>
        <begin position="1"/>
        <end position="151"/>
    </location>
</feature>
<dbReference type="OrthoDB" id="407509at2759"/>
<evidence type="ECO:0000313" key="3">
    <source>
        <dbReference type="Proteomes" id="UP000267027"/>
    </source>
</evidence>
<accession>A0A0R3PF59</accession>
<protein>
    <submittedName>
        <fullName evidence="4">Reverse transcriptase domain-containing protein</fullName>
    </submittedName>
</protein>
<name>A0A0R3PF59_ANGCS</name>
<dbReference type="Proteomes" id="UP000267027">
    <property type="component" value="Unassembled WGS sequence"/>
</dbReference>
<dbReference type="WBParaSite" id="ACOC_0000278201-mRNA-1">
    <property type="protein sequence ID" value="ACOC_0000278201-mRNA-1"/>
    <property type="gene ID" value="ACOC_0000278201"/>
</dbReference>
<dbReference type="PROSITE" id="PS50878">
    <property type="entry name" value="RT_POL"/>
    <property type="match status" value="1"/>
</dbReference>
<dbReference type="OMA" id="CRSREYN"/>
<sequence>MDHIHTVTRLIEVSREYKRPLCLTFIDLQKAFDSVEMEAVLEVLDSQEVLTQYIRILRELNKKFTAKTSPFYNDISNKGKGGVSKAIPFLYLRFADDILHITANISKAKLMFAHFDKACEKIGLRLNLTKTMLMRNVLAPYAPFTLNGTNISDCSSHVYLGREIDMLNDLAQELSRRK</sequence>
<evidence type="ECO:0000259" key="1">
    <source>
        <dbReference type="PROSITE" id="PS50878"/>
    </source>
</evidence>
<evidence type="ECO:0000313" key="4">
    <source>
        <dbReference type="WBParaSite" id="ACOC_0000278201-mRNA-1"/>
    </source>
</evidence>
<organism evidence="4">
    <name type="scientific">Angiostrongylus costaricensis</name>
    <name type="common">Nematode worm</name>
    <dbReference type="NCBI Taxonomy" id="334426"/>
    <lineage>
        <taxon>Eukaryota</taxon>
        <taxon>Metazoa</taxon>
        <taxon>Ecdysozoa</taxon>
        <taxon>Nematoda</taxon>
        <taxon>Chromadorea</taxon>
        <taxon>Rhabditida</taxon>
        <taxon>Rhabditina</taxon>
        <taxon>Rhabditomorpha</taxon>
        <taxon>Strongyloidea</taxon>
        <taxon>Metastrongylidae</taxon>
        <taxon>Angiostrongylus</taxon>
    </lineage>
</organism>
<evidence type="ECO:0000313" key="2">
    <source>
        <dbReference type="EMBL" id="VDM54368.1"/>
    </source>
</evidence>
<dbReference type="Pfam" id="PF00078">
    <property type="entry name" value="RVT_1"/>
    <property type="match status" value="1"/>
</dbReference>
<dbReference type="EMBL" id="UYYA01000632">
    <property type="protein sequence ID" value="VDM54368.1"/>
    <property type="molecule type" value="Genomic_DNA"/>
</dbReference>
<gene>
    <name evidence="2" type="ORF">ACOC_LOCUS2783</name>
</gene>
<proteinExistence type="predicted"/>
<dbReference type="AlphaFoldDB" id="A0A0R3PF59"/>